<keyword evidence="3" id="KW-0812">Transmembrane</keyword>
<dbReference type="STRING" id="1157490.EL26_14105"/>
<keyword evidence="5" id="KW-1185">Reference proteome</keyword>
<protein>
    <recommendedName>
        <fullName evidence="6">Prepilin-type N-terminal cleavage/methylation domain-containing protein</fullName>
    </recommendedName>
</protein>
<evidence type="ECO:0008006" key="6">
    <source>
        <dbReference type="Google" id="ProtNLM"/>
    </source>
</evidence>
<gene>
    <name evidence="4" type="ORF">EL26_14105</name>
</gene>
<reference evidence="4 5" key="1">
    <citation type="journal article" date="2013" name="Int. J. Syst. Evol. Microbiol.">
        <title>Tumebacillus flagellatus sp. nov., an alpha-amylase/pullulanase-producing bacterium isolated from cassava wastewater.</title>
        <authorList>
            <person name="Wang Q."/>
            <person name="Xie N."/>
            <person name="Qin Y."/>
            <person name="Shen N."/>
            <person name="Zhu J."/>
            <person name="Mi H."/>
            <person name="Huang R."/>
        </authorList>
    </citation>
    <scope>NUCLEOTIDE SEQUENCE [LARGE SCALE GENOMIC DNA]</scope>
    <source>
        <strain evidence="4 5">GST4</strain>
    </source>
</reference>
<name>A0A074LQD6_9BACL</name>
<proteinExistence type="predicted"/>
<evidence type="ECO:0000313" key="4">
    <source>
        <dbReference type="EMBL" id="KEO82695.1"/>
    </source>
</evidence>
<dbReference type="Proteomes" id="UP000027931">
    <property type="component" value="Unassembled WGS sequence"/>
</dbReference>
<dbReference type="EMBL" id="JMIR01000019">
    <property type="protein sequence ID" value="KEO82695.1"/>
    <property type="molecule type" value="Genomic_DNA"/>
</dbReference>
<sequence>MLKNEQGLTLLELLIAVVVLTIVALPLTSIGTTVYRWYKEDQLKNQAVLLAEQTVQEQKAVLEVNGFTYPDDPHVVTLDPNVDGLQATVTLQRHDFGTPDVPVTHALVDVTVEIKGPDLEQAGGARKALTTLATTVRQKAAGVTP</sequence>
<dbReference type="InterPro" id="IPR012902">
    <property type="entry name" value="N_methyl_site"/>
</dbReference>
<dbReference type="GO" id="GO:0030420">
    <property type="term" value="P:establishment of competence for transformation"/>
    <property type="evidence" value="ECO:0007669"/>
    <property type="project" value="UniProtKB-KW"/>
</dbReference>
<dbReference type="Pfam" id="PF07963">
    <property type="entry name" value="N_methyl"/>
    <property type="match status" value="1"/>
</dbReference>
<dbReference type="InterPro" id="IPR045584">
    <property type="entry name" value="Pilin-like"/>
</dbReference>
<dbReference type="GO" id="GO:0009986">
    <property type="term" value="C:cell surface"/>
    <property type="evidence" value="ECO:0007669"/>
    <property type="project" value="UniProtKB-SubCell"/>
</dbReference>
<comment type="caution">
    <text evidence="4">The sequence shown here is derived from an EMBL/GenBank/DDBJ whole genome shotgun (WGS) entry which is preliminary data.</text>
</comment>
<organism evidence="4 5">
    <name type="scientific">Tumebacillus flagellatus</name>
    <dbReference type="NCBI Taxonomy" id="1157490"/>
    <lineage>
        <taxon>Bacteria</taxon>
        <taxon>Bacillati</taxon>
        <taxon>Bacillota</taxon>
        <taxon>Bacilli</taxon>
        <taxon>Bacillales</taxon>
        <taxon>Alicyclobacillaceae</taxon>
        <taxon>Tumebacillus</taxon>
    </lineage>
</organism>
<evidence type="ECO:0000256" key="3">
    <source>
        <dbReference type="SAM" id="Phobius"/>
    </source>
</evidence>
<dbReference type="SUPFAM" id="SSF54523">
    <property type="entry name" value="Pili subunits"/>
    <property type="match status" value="1"/>
</dbReference>
<dbReference type="AlphaFoldDB" id="A0A074LQD6"/>
<keyword evidence="3" id="KW-0472">Membrane</keyword>
<dbReference type="OrthoDB" id="9961013at2"/>
<evidence type="ECO:0000256" key="2">
    <source>
        <dbReference type="ARBA" id="ARBA00023287"/>
    </source>
</evidence>
<dbReference type="NCBIfam" id="TIGR02532">
    <property type="entry name" value="IV_pilin_GFxxxE"/>
    <property type="match status" value="1"/>
</dbReference>
<keyword evidence="3" id="KW-1133">Transmembrane helix</keyword>
<keyword evidence="2" id="KW-0178">Competence</keyword>
<comment type="subcellular location">
    <subcellularLocation>
        <location evidence="1">Cell surface</location>
    </subcellularLocation>
</comment>
<accession>A0A074LQD6</accession>
<evidence type="ECO:0000313" key="5">
    <source>
        <dbReference type="Proteomes" id="UP000027931"/>
    </source>
</evidence>
<evidence type="ECO:0000256" key="1">
    <source>
        <dbReference type="ARBA" id="ARBA00004241"/>
    </source>
</evidence>
<feature type="transmembrane region" description="Helical" evidence="3">
    <location>
        <begin position="13"/>
        <end position="35"/>
    </location>
</feature>
<dbReference type="RefSeq" id="WP_038089663.1">
    <property type="nucleotide sequence ID" value="NZ_JMIR01000019.1"/>
</dbReference>